<sequence>MSFAGSTALVTGASKGIGAAYALELARRGADLVLVARSADSLRRLAEEIRSAHGVRVEVVAADLAGHDGPREVDDELRRRGIEVDLLLNNAGAGSIGPFLDRPFDAQLASVDLNITGLVTLTHRIGSRMRERGAGGIINVSSTAAFQPLAYQAVYAGTKAFVLSFSEALAQELAGTGVRVMAAHPGAVATGFLDGTTAKISDAADSPEKIATRTLDDFAKGRHASYPGSWFYRVQTWVGRVLTRRRTAALGALVNRKLGFDRVADAENAR</sequence>
<dbReference type="Pfam" id="PF00106">
    <property type="entry name" value="adh_short"/>
    <property type="match status" value="1"/>
</dbReference>
<name>A0A1H9K3C7_9PSEU</name>
<dbReference type="AlphaFoldDB" id="A0A1H9K3C7"/>
<dbReference type="PRINTS" id="PR00080">
    <property type="entry name" value="SDRFAMILY"/>
</dbReference>
<dbReference type="EMBL" id="FOFV01000005">
    <property type="protein sequence ID" value="SEQ93443.1"/>
    <property type="molecule type" value="Genomic_DNA"/>
</dbReference>
<reference evidence="6" key="1">
    <citation type="submission" date="2016-10" db="EMBL/GenBank/DDBJ databases">
        <authorList>
            <person name="Varghese N."/>
            <person name="Submissions S."/>
        </authorList>
    </citation>
    <scope>NUCLEOTIDE SEQUENCE [LARGE SCALE GENOMIC DNA]</scope>
    <source>
        <strain evidence="6">DSM 44437</strain>
    </source>
</reference>
<dbReference type="PROSITE" id="PS00061">
    <property type="entry name" value="ADH_SHORT"/>
    <property type="match status" value="1"/>
</dbReference>
<dbReference type="PIRSF" id="PIRSF000126">
    <property type="entry name" value="11-beta-HSD1"/>
    <property type="match status" value="1"/>
</dbReference>
<evidence type="ECO:0000313" key="6">
    <source>
        <dbReference type="Proteomes" id="UP000199503"/>
    </source>
</evidence>
<accession>A0A1H9K3C7</accession>
<keyword evidence="6" id="KW-1185">Reference proteome</keyword>
<evidence type="ECO:0000259" key="4">
    <source>
        <dbReference type="SMART" id="SM00822"/>
    </source>
</evidence>
<dbReference type="SMART" id="SM00822">
    <property type="entry name" value="PKS_KR"/>
    <property type="match status" value="1"/>
</dbReference>
<organism evidence="5 6">
    <name type="scientific">Lentzea albida</name>
    <dbReference type="NCBI Taxonomy" id="65499"/>
    <lineage>
        <taxon>Bacteria</taxon>
        <taxon>Bacillati</taxon>
        <taxon>Actinomycetota</taxon>
        <taxon>Actinomycetes</taxon>
        <taxon>Pseudonocardiales</taxon>
        <taxon>Pseudonocardiaceae</taxon>
        <taxon>Lentzea</taxon>
    </lineage>
</organism>
<dbReference type="Proteomes" id="UP000199503">
    <property type="component" value="Unassembled WGS sequence"/>
</dbReference>
<evidence type="ECO:0000313" key="5">
    <source>
        <dbReference type="EMBL" id="SEQ93443.1"/>
    </source>
</evidence>
<protein>
    <recommendedName>
        <fullName evidence="4">Ketoreductase domain-containing protein</fullName>
    </recommendedName>
</protein>
<evidence type="ECO:0000256" key="2">
    <source>
        <dbReference type="ARBA" id="ARBA00023002"/>
    </source>
</evidence>
<dbReference type="PANTHER" id="PTHR42901:SF1">
    <property type="entry name" value="ALCOHOL DEHYDROGENASE"/>
    <property type="match status" value="1"/>
</dbReference>
<dbReference type="Gene3D" id="3.40.50.720">
    <property type="entry name" value="NAD(P)-binding Rossmann-like Domain"/>
    <property type="match status" value="1"/>
</dbReference>
<keyword evidence="2" id="KW-0560">Oxidoreductase</keyword>
<dbReference type="InterPro" id="IPR057326">
    <property type="entry name" value="KR_dom"/>
</dbReference>
<dbReference type="InterPro" id="IPR036291">
    <property type="entry name" value="NAD(P)-bd_dom_sf"/>
</dbReference>
<dbReference type="OrthoDB" id="9797538at2"/>
<dbReference type="PRINTS" id="PR00081">
    <property type="entry name" value="GDHRDH"/>
</dbReference>
<feature type="domain" description="Ketoreductase" evidence="4">
    <location>
        <begin position="6"/>
        <end position="192"/>
    </location>
</feature>
<dbReference type="PANTHER" id="PTHR42901">
    <property type="entry name" value="ALCOHOL DEHYDROGENASE"/>
    <property type="match status" value="1"/>
</dbReference>
<comment type="similarity">
    <text evidence="1 3">Belongs to the short-chain dehydrogenases/reductases (SDR) family.</text>
</comment>
<dbReference type="InterPro" id="IPR020904">
    <property type="entry name" value="Sc_DH/Rdtase_CS"/>
</dbReference>
<dbReference type="GO" id="GO:0016491">
    <property type="term" value="F:oxidoreductase activity"/>
    <property type="evidence" value="ECO:0007669"/>
    <property type="project" value="UniProtKB-KW"/>
</dbReference>
<proteinExistence type="inferred from homology"/>
<dbReference type="STRING" id="65499.SAMN04488000_105150"/>
<dbReference type="SUPFAM" id="SSF51735">
    <property type="entry name" value="NAD(P)-binding Rossmann-fold domains"/>
    <property type="match status" value="1"/>
</dbReference>
<evidence type="ECO:0000256" key="3">
    <source>
        <dbReference type="RuleBase" id="RU000363"/>
    </source>
</evidence>
<evidence type="ECO:0000256" key="1">
    <source>
        <dbReference type="ARBA" id="ARBA00006484"/>
    </source>
</evidence>
<dbReference type="RefSeq" id="WP_089916894.1">
    <property type="nucleotide sequence ID" value="NZ_FOFV01000005.1"/>
</dbReference>
<gene>
    <name evidence="5" type="ORF">SAMN04488000_105150</name>
</gene>
<dbReference type="InterPro" id="IPR002347">
    <property type="entry name" value="SDR_fam"/>
</dbReference>